<dbReference type="InterPro" id="IPR051040">
    <property type="entry name" value="COX23"/>
</dbReference>
<comment type="similarity">
    <text evidence="4">Belongs to the CHCHD7 family.</text>
</comment>
<dbReference type="PANTHER" id="PTHR46811:SF1">
    <property type="entry name" value="COILED-COIL-HELIX-COILED-COIL-HELIX DOMAIN-CONTAINING PROTEIN 7"/>
    <property type="match status" value="1"/>
</dbReference>
<evidence type="ECO:0000313" key="7">
    <source>
        <dbReference type="Proteomes" id="UP000694553"/>
    </source>
</evidence>
<accession>A0A8U7P148</accession>
<dbReference type="AlphaFoldDB" id="A0A8C3EBB2"/>
<dbReference type="InterPro" id="IPR009069">
    <property type="entry name" value="Cys_alpha_HP_mot_SF"/>
</dbReference>
<keyword evidence="2" id="KW-0496">Mitochondrion</keyword>
<evidence type="ECO:0000256" key="3">
    <source>
        <dbReference type="ARBA" id="ARBA00023157"/>
    </source>
</evidence>
<reference evidence="6" key="2">
    <citation type="submission" date="2025-08" db="UniProtKB">
        <authorList>
            <consortium name="Ensembl"/>
        </authorList>
    </citation>
    <scope>IDENTIFICATION</scope>
</reference>
<reference evidence="7" key="1">
    <citation type="submission" date="2019-10" db="EMBL/GenBank/DDBJ databases">
        <title>Corvus moneduloides (New Caledonian crow) genome, bCorMon1, primary haplotype.</title>
        <authorList>
            <person name="Rutz C."/>
            <person name="Fungtammasan C."/>
            <person name="Mountcastle J."/>
            <person name="Formenti G."/>
            <person name="Chow W."/>
            <person name="Howe K."/>
            <person name="Steele M.P."/>
            <person name="Fernandes J."/>
            <person name="Gilbert M.T.P."/>
            <person name="Fedrigo O."/>
            <person name="Jarvis E.D."/>
            <person name="Gemmell N."/>
        </authorList>
    </citation>
    <scope>NUCLEOTIDE SEQUENCE [LARGE SCALE GENOMIC DNA]</scope>
</reference>
<organism evidence="6 7">
    <name type="scientific">Corvus moneduloides</name>
    <name type="common">New Caledonian crow</name>
    <dbReference type="NCBI Taxonomy" id="1196302"/>
    <lineage>
        <taxon>Eukaryota</taxon>
        <taxon>Metazoa</taxon>
        <taxon>Chordata</taxon>
        <taxon>Craniata</taxon>
        <taxon>Vertebrata</taxon>
        <taxon>Euteleostomi</taxon>
        <taxon>Archelosauria</taxon>
        <taxon>Archosauria</taxon>
        <taxon>Dinosauria</taxon>
        <taxon>Saurischia</taxon>
        <taxon>Theropoda</taxon>
        <taxon>Coelurosauria</taxon>
        <taxon>Aves</taxon>
        <taxon>Neognathae</taxon>
        <taxon>Neoaves</taxon>
        <taxon>Telluraves</taxon>
        <taxon>Australaves</taxon>
        <taxon>Passeriformes</taxon>
        <taxon>Corvoidea</taxon>
        <taxon>Corvidae</taxon>
        <taxon>Corvus</taxon>
    </lineage>
</organism>
<dbReference type="GO" id="GO:0005758">
    <property type="term" value="C:mitochondrial intermembrane space"/>
    <property type="evidence" value="ECO:0007669"/>
    <property type="project" value="UniProtKB-SubCell"/>
</dbReference>
<evidence type="ECO:0000256" key="4">
    <source>
        <dbReference type="ARBA" id="ARBA00038205"/>
    </source>
</evidence>
<name>A0A8C3EBB2_CORMO</name>
<accession>A0A8C3EBB2</accession>
<dbReference type="Ensembl" id="ENSCMUT00000019506.2">
    <property type="protein sequence ID" value="ENSCMUP00000018155.2"/>
    <property type="gene ID" value="ENSCMUG00000011228.2"/>
</dbReference>
<evidence type="ECO:0000256" key="5">
    <source>
        <dbReference type="ARBA" id="ARBA00039509"/>
    </source>
</evidence>
<keyword evidence="3" id="KW-1015">Disulfide bond</keyword>
<dbReference type="OMA" id="NADCCCF"/>
<evidence type="ECO:0000256" key="1">
    <source>
        <dbReference type="ARBA" id="ARBA00004569"/>
    </source>
</evidence>
<sequence>MSRHAKKLRDHDINPCLVETDATTKCMDDNNYKKDMCTDYFLKYKNCRKFWVSTVNFLNFIPFFALCTLLLTCCFLNPSNLVNADCCCFYGNLPAQVVSVCVAGRLKDMHIKVLHLIVLSLLTWIVSQCSCST</sequence>
<dbReference type="Proteomes" id="UP000694553">
    <property type="component" value="Unassembled WGS sequence"/>
</dbReference>
<comment type="subcellular location">
    <subcellularLocation>
        <location evidence="1">Mitochondrion intermembrane space</location>
    </subcellularLocation>
</comment>
<dbReference type="GO" id="GO:0033108">
    <property type="term" value="P:mitochondrial respiratory chain complex assembly"/>
    <property type="evidence" value="ECO:0007669"/>
    <property type="project" value="TreeGrafter"/>
</dbReference>
<dbReference type="PROSITE" id="PS51808">
    <property type="entry name" value="CHCH"/>
    <property type="match status" value="1"/>
</dbReference>
<dbReference type="SUPFAM" id="SSF47072">
    <property type="entry name" value="Cysteine alpha-hairpin motif"/>
    <property type="match status" value="1"/>
</dbReference>
<reference evidence="6" key="3">
    <citation type="submission" date="2025-09" db="UniProtKB">
        <authorList>
            <consortium name="Ensembl"/>
        </authorList>
    </citation>
    <scope>IDENTIFICATION</scope>
</reference>
<evidence type="ECO:0000313" key="6">
    <source>
        <dbReference type="Ensembl" id="ENSCMUP00000018155.2"/>
    </source>
</evidence>
<evidence type="ECO:0000256" key="2">
    <source>
        <dbReference type="ARBA" id="ARBA00023128"/>
    </source>
</evidence>
<protein>
    <recommendedName>
        <fullName evidence="5">Coiled-coil-helix-coiled-coil-helix domain-containing protein 7</fullName>
    </recommendedName>
</protein>
<keyword evidence="7" id="KW-1185">Reference proteome</keyword>
<proteinExistence type="inferred from homology"/>
<dbReference type="PANTHER" id="PTHR46811">
    <property type="entry name" value="COILED-COIL-HELIX-COILED-COIL-HELIX DOMAIN-CONTAINING PROTEIN 7"/>
    <property type="match status" value="1"/>
</dbReference>